<protein>
    <submittedName>
        <fullName evidence="6">Unnamed protein product</fullName>
    </submittedName>
</protein>
<evidence type="ECO:0000256" key="5">
    <source>
        <dbReference type="SAM" id="MobiDB-lite"/>
    </source>
</evidence>
<dbReference type="PANTHER" id="PTHR31361:SF1">
    <property type="entry name" value="BETA-GLUCAN SYNTHESIS-ASSOCIATED PROTEIN KRE6-RELATED"/>
    <property type="match status" value="1"/>
</dbReference>
<comment type="caution">
    <text evidence="6">The sequence shown here is derived from an EMBL/GenBank/DDBJ whole genome shotgun (WGS) entry which is preliminary data.</text>
</comment>
<feature type="region of interest" description="Disordered" evidence="5">
    <location>
        <begin position="180"/>
        <end position="207"/>
    </location>
</feature>
<dbReference type="SUPFAM" id="SSF49899">
    <property type="entry name" value="Concanavalin A-like lectins/glucanases"/>
    <property type="match status" value="1"/>
</dbReference>
<sequence>MRLQQYGRCIFATAYAFSTSVSAVENDTVVDMTFPTRSGIKVWVDPDTPKDRQTYTSSRGRHWDLVMSDEFNTPSRSFRPGDDHMWTSLEKPDGVNGALEIYSHNMTSTKCDDDGTCYFFIKSVDEVYAVKVYNMYTHPPGYEKTYFFYRSAMVQSWNKFCYQGGMIEARVQLPGVVSQDSGNSDLAKGKNGKVEAGKYYPTWPGEE</sequence>
<accession>A0A9W6XPC2</accession>
<dbReference type="EMBL" id="BSXT01001454">
    <property type="protein sequence ID" value="GMF42554.1"/>
    <property type="molecule type" value="Genomic_DNA"/>
</dbReference>
<evidence type="ECO:0000256" key="1">
    <source>
        <dbReference type="ARBA" id="ARBA00004370"/>
    </source>
</evidence>
<dbReference type="GO" id="GO:0005886">
    <property type="term" value="C:plasma membrane"/>
    <property type="evidence" value="ECO:0007669"/>
    <property type="project" value="TreeGrafter"/>
</dbReference>
<keyword evidence="7" id="KW-1185">Reference proteome</keyword>
<dbReference type="PANTHER" id="PTHR31361">
    <property type="entry name" value="BETA-GLUCAN SYNTHESIS-ASSOCIATED PROTEIN KRE6-RELATED"/>
    <property type="match status" value="1"/>
</dbReference>
<evidence type="ECO:0000313" key="6">
    <source>
        <dbReference type="EMBL" id="GMF42554.1"/>
    </source>
</evidence>
<dbReference type="GO" id="GO:0015926">
    <property type="term" value="F:glucosidase activity"/>
    <property type="evidence" value="ECO:0007669"/>
    <property type="project" value="TreeGrafter"/>
</dbReference>
<dbReference type="GO" id="GO:0006078">
    <property type="term" value="P:(1-&gt;6)-beta-D-glucan biosynthetic process"/>
    <property type="evidence" value="ECO:0007669"/>
    <property type="project" value="TreeGrafter"/>
</dbReference>
<evidence type="ECO:0000256" key="4">
    <source>
        <dbReference type="ARBA" id="ARBA00023316"/>
    </source>
</evidence>
<evidence type="ECO:0000313" key="7">
    <source>
        <dbReference type="Proteomes" id="UP001165121"/>
    </source>
</evidence>
<organism evidence="6 7">
    <name type="scientific">Phytophthora fragariaefolia</name>
    <dbReference type="NCBI Taxonomy" id="1490495"/>
    <lineage>
        <taxon>Eukaryota</taxon>
        <taxon>Sar</taxon>
        <taxon>Stramenopiles</taxon>
        <taxon>Oomycota</taxon>
        <taxon>Peronosporomycetes</taxon>
        <taxon>Peronosporales</taxon>
        <taxon>Peronosporaceae</taxon>
        <taxon>Phytophthora</taxon>
    </lineage>
</organism>
<dbReference type="InterPro" id="IPR005629">
    <property type="entry name" value="Skn1/Kre6/Sbg1"/>
</dbReference>
<comment type="subcellular location">
    <subcellularLocation>
        <location evidence="1">Membrane</location>
    </subcellularLocation>
</comment>
<dbReference type="GO" id="GO:0071555">
    <property type="term" value="P:cell wall organization"/>
    <property type="evidence" value="ECO:0007669"/>
    <property type="project" value="UniProtKB-KW"/>
</dbReference>
<keyword evidence="3" id="KW-0325">Glycoprotein</keyword>
<dbReference type="Proteomes" id="UP001165121">
    <property type="component" value="Unassembled WGS sequence"/>
</dbReference>
<dbReference type="Gene3D" id="2.60.120.200">
    <property type="match status" value="1"/>
</dbReference>
<keyword evidence="4" id="KW-0961">Cell wall biogenesis/degradation</keyword>
<proteinExistence type="predicted"/>
<gene>
    <name evidence="6" type="ORF">Pfra01_001398900</name>
</gene>
<reference evidence="6" key="1">
    <citation type="submission" date="2023-04" db="EMBL/GenBank/DDBJ databases">
        <title>Phytophthora fragariaefolia NBRC 109709.</title>
        <authorList>
            <person name="Ichikawa N."/>
            <person name="Sato H."/>
            <person name="Tonouchi N."/>
        </authorList>
    </citation>
    <scope>NUCLEOTIDE SEQUENCE</scope>
    <source>
        <strain evidence="6">NBRC 109709</strain>
    </source>
</reference>
<name>A0A9W6XPC2_9STRA</name>
<dbReference type="InterPro" id="IPR013320">
    <property type="entry name" value="ConA-like_dom_sf"/>
</dbReference>
<evidence type="ECO:0000256" key="2">
    <source>
        <dbReference type="ARBA" id="ARBA00023136"/>
    </source>
</evidence>
<dbReference type="Pfam" id="PF03935">
    <property type="entry name" value="SKN1_KRE6_Sbg1"/>
    <property type="match status" value="1"/>
</dbReference>
<dbReference type="GO" id="GO:0005789">
    <property type="term" value="C:endoplasmic reticulum membrane"/>
    <property type="evidence" value="ECO:0007669"/>
    <property type="project" value="TreeGrafter"/>
</dbReference>
<evidence type="ECO:0000256" key="3">
    <source>
        <dbReference type="ARBA" id="ARBA00023180"/>
    </source>
</evidence>
<dbReference type="AlphaFoldDB" id="A0A9W6XPC2"/>
<dbReference type="OrthoDB" id="412647at2759"/>
<keyword evidence="2" id="KW-0472">Membrane</keyword>